<keyword evidence="1" id="KW-0732">Signal</keyword>
<feature type="signal peptide" evidence="1">
    <location>
        <begin position="1"/>
        <end position="22"/>
    </location>
</feature>
<evidence type="ECO:0000313" key="2">
    <source>
        <dbReference type="EMBL" id="MFC1404142.1"/>
    </source>
</evidence>
<reference evidence="2 3" key="1">
    <citation type="submission" date="2024-09" db="EMBL/GenBank/DDBJ databases">
        <authorList>
            <person name="Lee S.D."/>
        </authorList>
    </citation>
    <scope>NUCLEOTIDE SEQUENCE [LARGE SCALE GENOMIC DNA]</scope>
    <source>
        <strain evidence="2 3">N1-5</strain>
    </source>
</reference>
<organism evidence="2 3">
    <name type="scientific">Streptacidiphilus cavernicola</name>
    <dbReference type="NCBI Taxonomy" id="3342716"/>
    <lineage>
        <taxon>Bacteria</taxon>
        <taxon>Bacillati</taxon>
        <taxon>Actinomycetota</taxon>
        <taxon>Actinomycetes</taxon>
        <taxon>Kitasatosporales</taxon>
        <taxon>Streptomycetaceae</taxon>
        <taxon>Streptacidiphilus</taxon>
    </lineage>
</organism>
<accession>A0ABV6URQ3</accession>
<keyword evidence="3" id="KW-1185">Reference proteome</keyword>
<feature type="chain" id="PRO_5046633899" description="SH3 domain-containing protein" evidence="1">
    <location>
        <begin position="23"/>
        <end position="128"/>
    </location>
</feature>
<evidence type="ECO:0000256" key="1">
    <source>
        <dbReference type="SAM" id="SignalP"/>
    </source>
</evidence>
<comment type="caution">
    <text evidence="2">The sequence shown here is derived from an EMBL/GenBank/DDBJ whole genome shotgun (WGS) entry which is preliminary data.</text>
</comment>
<dbReference type="RefSeq" id="WP_051725489.1">
    <property type="nucleotide sequence ID" value="NZ_JBHEZZ010000013.1"/>
</dbReference>
<dbReference type="Proteomes" id="UP001592528">
    <property type="component" value="Unassembled WGS sequence"/>
</dbReference>
<evidence type="ECO:0000313" key="3">
    <source>
        <dbReference type="Proteomes" id="UP001592528"/>
    </source>
</evidence>
<dbReference type="EMBL" id="JBHEZZ010000013">
    <property type="protein sequence ID" value="MFC1404142.1"/>
    <property type="molecule type" value="Genomic_DNA"/>
</dbReference>
<name>A0ABV6URQ3_9ACTN</name>
<gene>
    <name evidence="2" type="ORF">ACEZDJ_22890</name>
</gene>
<evidence type="ECO:0008006" key="4">
    <source>
        <dbReference type="Google" id="ProtNLM"/>
    </source>
</evidence>
<sequence length="128" mass="13454">MRKILGTTIAGLTLAASTVGLAAGSASASTYIPISVSTSHGVGVYSQANSGSSKYDYDLYASNHDSIVAICWVVGQQVGNDGDVWYKTSQVNYGAYGYTDYFNAPTTAWTFAPYVDGAAAFHNGLNRC</sequence>
<protein>
    <recommendedName>
        <fullName evidence="4">SH3 domain-containing protein</fullName>
    </recommendedName>
</protein>
<proteinExistence type="predicted"/>